<proteinExistence type="predicted"/>
<name>X0XJ39_9ZZZZ</name>
<dbReference type="Gene3D" id="3.40.50.2000">
    <property type="entry name" value="Glycogen Phosphorylase B"/>
    <property type="match status" value="1"/>
</dbReference>
<evidence type="ECO:0000313" key="1">
    <source>
        <dbReference type="EMBL" id="GAG36673.1"/>
    </source>
</evidence>
<dbReference type="AlphaFoldDB" id="X0XJ39"/>
<gene>
    <name evidence="1" type="ORF">S01H1_61760</name>
</gene>
<dbReference type="EMBL" id="BARS01040528">
    <property type="protein sequence ID" value="GAG36673.1"/>
    <property type="molecule type" value="Genomic_DNA"/>
</dbReference>
<dbReference type="PANTHER" id="PTHR30160">
    <property type="entry name" value="TETRAACYLDISACCHARIDE 4'-KINASE-RELATED"/>
    <property type="match status" value="1"/>
</dbReference>
<dbReference type="GO" id="GO:0005829">
    <property type="term" value="C:cytosol"/>
    <property type="evidence" value="ECO:0007669"/>
    <property type="project" value="TreeGrafter"/>
</dbReference>
<dbReference type="GO" id="GO:0009244">
    <property type="term" value="P:lipopolysaccharide core region biosynthetic process"/>
    <property type="evidence" value="ECO:0007669"/>
    <property type="project" value="TreeGrafter"/>
</dbReference>
<organism evidence="1">
    <name type="scientific">marine sediment metagenome</name>
    <dbReference type="NCBI Taxonomy" id="412755"/>
    <lineage>
        <taxon>unclassified sequences</taxon>
        <taxon>metagenomes</taxon>
        <taxon>ecological metagenomes</taxon>
    </lineage>
</organism>
<reference evidence="1" key="1">
    <citation type="journal article" date="2014" name="Front. Microbiol.">
        <title>High frequency of phylogenetically diverse reductive dehalogenase-homologous genes in deep subseafloor sedimentary metagenomes.</title>
        <authorList>
            <person name="Kawai M."/>
            <person name="Futagami T."/>
            <person name="Toyoda A."/>
            <person name="Takaki Y."/>
            <person name="Nishi S."/>
            <person name="Hori S."/>
            <person name="Arai W."/>
            <person name="Tsubouchi T."/>
            <person name="Morono Y."/>
            <person name="Uchiyama I."/>
            <person name="Ito T."/>
            <person name="Fujiyama A."/>
            <person name="Inagaki F."/>
            <person name="Takami H."/>
        </authorList>
    </citation>
    <scope>NUCLEOTIDE SEQUENCE</scope>
    <source>
        <strain evidence="1">Expedition CK06-06</strain>
    </source>
</reference>
<protein>
    <recommendedName>
        <fullName evidence="2">Lipopolysaccharide heptosyltransferase I</fullName>
    </recommendedName>
</protein>
<sequence>MNETKYEKIAIIRLSALGDIIHALPAYTLLQEAFPQSKIFWIVEPIGAKLLE</sequence>
<feature type="non-terminal residue" evidence="1">
    <location>
        <position position="52"/>
    </location>
</feature>
<dbReference type="SUPFAM" id="SSF53756">
    <property type="entry name" value="UDP-Glycosyltransferase/glycogen phosphorylase"/>
    <property type="match status" value="1"/>
</dbReference>
<dbReference type="InterPro" id="IPR051199">
    <property type="entry name" value="LPS_LOS_Heptosyltrfase"/>
</dbReference>
<accession>X0XJ39</accession>
<dbReference type="GO" id="GO:0008713">
    <property type="term" value="F:ADP-heptose-lipopolysaccharide heptosyltransferase activity"/>
    <property type="evidence" value="ECO:0007669"/>
    <property type="project" value="TreeGrafter"/>
</dbReference>
<comment type="caution">
    <text evidence="1">The sequence shown here is derived from an EMBL/GenBank/DDBJ whole genome shotgun (WGS) entry which is preliminary data.</text>
</comment>
<evidence type="ECO:0008006" key="2">
    <source>
        <dbReference type="Google" id="ProtNLM"/>
    </source>
</evidence>